<organism evidence="1">
    <name type="scientific">Geladintestivirus 4</name>
    <dbReference type="NCBI Taxonomy" id="3233136"/>
    <lineage>
        <taxon>Viruses</taxon>
        <taxon>Duplodnaviria</taxon>
        <taxon>Heunggongvirae</taxon>
        <taxon>Uroviricota</taxon>
        <taxon>Caudoviricetes</taxon>
        <taxon>Crassvirales</taxon>
    </lineage>
</organism>
<proteinExistence type="predicted"/>
<dbReference type="EMBL" id="PP965494">
    <property type="protein sequence ID" value="XCO00030.1"/>
    <property type="molecule type" value="Genomic_DNA"/>
</dbReference>
<protein>
    <submittedName>
        <fullName evidence="1">Uncharacterized protein</fullName>
    </submittedName>
</protein>
<name>A0AAU8MJL9_9CAUD</name>
<sequence>MAYVQHSNGYSLRCDKCGDVLHKEHETKAYISTNLVNLTKLAIEYGWTCTSRKITCTYCKTFKR</sequence>
<accession>A0AAU8MJL9</accession>
<evidence type="ECO:0000313" key="1">
    <source>
        <dbReference type="EMBL" id="XCO00030.1"/>
    </source>
</evidence>
<reference evidence="1" key="1">
    <citation type="submission" date="2024-06" db="EMBL/GenBank/DDBJ databases">
        <title>Intestivirid acquisition increases across infancy in a wild primate population.</title>
        <authorList>
            <person name="Schneider-Creas I.A."/>
            <person name="Moya I.L."/>
            <person name="Chiou K.L."/>
            <person name="Baniel A."/>
            <person name="Azanaw Haile A."/>
            <person name="Kebede F."/>
            <person name="Abebe B."/>
            <person name="Snyder-Mackler N."/>
            <person name="Varsani A."/>
        </authorList>
    </citation>
    <scope>NUCLEOTIDE SEQUENCE</scope>
    <source>
        <strain evidence="1">Int_RNL_2017_0055_MCB</strain>
    </source>
</reference>